<dbReference type="SUPFAM" id="SSF81301">
    <property type="entry name" value="Nucleotidyltransferase"/>
    <property type="match status" value="1"/>
</dbReference>
<dbReference type="EMBL" id="KV922075">
    <property type="protein sequence ID" value="ORE02079.1"/>
    <property type="molecule type" value="Genomic_DNA"/>
</dbReference>
<dbReference type="AlphaFoldDB" id="A0A1X0QQQ9"/>
<reference evidence="1" key="1">
    <citation type="journal article" date="2016" name="Proc. Natl. Acad. Sci. U.S.A.">
        <title>Lipid metabolic changes in an early divergent fungus govern the establishment of a mutualistic symbiosis with endobacteria.</title>
        <authorList>
            <person name="Lastovetsky O.A."/>
            <person name="Gaspar M.L."/>
            <person name="Mondo S.J."/>
            <person name="LaButti K.M."/>
            <person name="Sandor L."/>
            <person name="Grigoriev I.V."/>
            <person name="Henry S.A."/>
            <person name="Pawlowska T.E."/>
        </authorList>
    </citation>
    <scope>NUCLEOTIDE SEQUENCE [LARGE SCALE GENOMIC DNA]</scope>
    <source>
        <strain evidence="1">ATCC 52814</strain>
    </source>
</reference>
<dbReference type="InterPro" id="IPR043519">
    <property type="entry name" value="NT_sf"/>
</dbReference>
<gene>
    <name evidence="1" type="ORF">BCV72DRAFT_59828</name>
</gene>
<organism evidence="1">
    <name type="scientific">Rhizopus microsporus var. microsporus</name>
    <dbReference type="NCBI Taxonomy" id="86635"/>
    <lineage>
        <taxon>Eukaryota</taxon>
        <taxon>Fungi</taxon>
        <taxon>Fungi incertae sedis</taxon>
        <taxon>Mucoromycota</taxon>
        <taxon>Mucoromycotina</taxon>
        <taxon>Mucoromycetes</taxon>
        <taxon>Mucorales</taxon>
        <taxon>Mucorineae</taxon>
        <taxon>Rhizopodaceae</taxon>
        <taxon>Rhizopus</taxon>
    </lineage>
</organism>
<name>A0A1X0QQQ9_RHIZD</name>
<proteinExistence type="predicted"/>
<dbReference type="VEuPathDB" id="FungiDB:BCV72DRAFT_59828"/>
<evidence type="ECO:0000313" key="1">
    <source>
        <dbReference type="EMBL" id="ORE02079.1"/>
    </source>
</evidence>
<protein>
    <submittedName>
        <fullName evidence="1">Uncharacterized protein</fullName>
    </submittedName>
</protein>
<dbReference type="Proteomes" id="UP000242414">
    <property type="component" value="Unassembled WGS sequence"/>
</dbReference>
<sequence>MQASTDNHTELVENFVPQPMFQWLAPDESKSSFVPYYLDKQQEDNLSIDILQLYQKLLPTKESYERRLKFVKKMEKLLNSEWPDHDIKAHVFG</sequence>
<accession>A0A1X0QQQ9</accession>